<name>A0ABD1R8Y7_9LAMI</name>
<dbReference type="Pfam" id="PF01661">
    <property type="entry name" value="Macro"/>
    <property type="match status" value="1"/>
</dbReference>
<reference evidence="4" key="1">
    <citation type="submission" date="2024-07" db="EMBL/GenBank/DDBJ databases">
        <title>Two chromosome-level genome assemblies of Korean endemic species Abeliophyllum distichum and Forsythia ovata (Oleaceae).</title>
        <authorList>
            <person name="Jang H."/>
        </authorList>
    </citation>
    <scope>NUCLEOTIDE SEQUENCE [LARGE SCALE GENOMIC DNA]</scope>
</reference>
<dbReference type="Gene3D" id="3.40.220.10">
    <property type="entry name" value="Leucine Aminopeptidase, subunit E, domain 1"/>
    <property type="match status" value="1"/>
</dbReference>
<feature type="compositionally biased region" description="Low complexity" evidence="1">
    <location>
        <begin position="135"/>
        <end position="144"/>
    </location>
</feature>
<comment type="caution">
    <text evidence="3">The sequence shown here is derived from an EMBL/GenBank/DDBJ whole genome shotgun (WGS) entry which is preliminary data.</text>
</comment>
<evidence type="ECO:0000256" key="1">
    <source>
        <dbReference type="SAM" id="MobiDB-lite"/>
    </source>
</evidence>
<dbReference type="InterPro" id="IPR002589">
    <property type="entry name" value="Macro_dom"/>
</dbReference>
<gene>
    <name evidence="3" type="ORF">Adt_29599</name>
</gene>
<dbReference type="EMBL" id="JBFOLK010000009">
    <property type="protein sequence ID" value="KAL2484843.1"/>
    <property type="molecule type" value="Genomic_DNA"/>
</dbReference>
<keyword evidence="4" id="KW-1185">Reference proteome</keyword>
<sequence length="248" mass="27416">MKFGIRTHVPVSEIWTLFSRVPEDHLRANFVQKLKPGGGGVNAAIFSAAGPALESATKERAESLKPGKAVVVPLPPTSPLFTREGVTHVIHVLGPNMNPQRPNFLNNDYVQGEVLREAYSSLFEGFASIVRSYGGSSKGRSGRSVESEINPTNGGQKVKRETVYESDVNKKYKGFQKDLKPGVRNYLNGKEDLNKEDGGGMTKAWGIWAKALYNIAMHPDKHKNVVIEILDDVVVLNDLYPKVFHLYL</sequence>
<organism evidence="3 4">
    <name type="scientific">Abeliophyllum distichum</name>
    <dbReference type="NCBI Taxonomy" id="126358"/>
    <lineage>
        <taxon>Eukaryota</taxon>
        <taxon>Viridiplantae</taxon>
        <taxon>Streptophyta</taxon>
        <taxon>Embryophyta</taxon>
        <taxon>Tracheophyta</taxon>
        <taxon>Spermatophyta</taxon>
        <taxon>Magnoliopsida</taxon>
        <taxon>eudicotyledons</taxon>
        <taxon>Gunneridae</taxon>
        <taxon>Pentapetalae</taxon>
        <taxon>asterids</taxon>
        <taxon>lamiids</taxon>
        <taxon>Lamiales</taxon>
        <taxon>Oleaceae</taxon>
        <taxon>Forsythieae</taxon>
        <taxon>Abeliophyllum</taxon>
    </lineage>
</organism>
<evidence type="ECO:0000259" key="2">
    <source>
        <dbReference type="Pfam" id="PF01661"/>
    </source>
</evidence>
<feature type="region of interest" description="Disordered" evidence="1">
    <location>
        <begin position="135"/>
        <end position="157"/>
    </location>
</feature>
<protein>
    <submittedName>
        <fullName evidence="3">Transcription factor bHLH</fullName>
    </submittedName>
</protein>
<accession>A0ABD1R8Y7</accession>
<dbReference type="SUPFAM" id="SSF52949">
    <property type="entry name" value="Macro domain-like"/>
    <property type="match status" value="1"/>
</dbReference>
<dbReference type="InterPro" id="IPR043472">
    <property type="entry name" value="Macro_dom-like"/>
</dbReference>
<feature type="domain" description="Macro" evidence="2">
    <location>
        <begin position="37"/>
        <end position="100"/>
    </location>
</feature>
<dbReference type="AlphaFoldDB" id="A0ABD1R8Y7"/>
<evidence type="ECO:0000313" key="3">
    <source>
        <dbReference type="EMBL" id="KAL2484843.1"/>
    </source>
</evidence>
<evidence type="ECO:0000313" key="4">
    <source>
        <dbReference type="Proteomes" id="UP001604336"/>
    </source>
</evidence>
<proteinExistence type="predicted"/>
<dbReference type="Proteomes" id="UP001604336">
    <property type="component" value="Unassembled WGS sequence"/>
</dbReference>